<keyword evidence="2" id="KW-0521">NADP</keyword>
<dbReference type="EMBL" id="CAWUHB010000009">
    <property type="protein sequence ID" value="CAK7215055.1"/>
    <property type="molecule type" value="Genomic_DNA"/>
</dbReference>
<evidence type="ECO:0008006" key="7">
    <source>
        <dbReference type="Google" id="ProtNLM"/>
    </source>
</evidence>
<evidence type="ECO:0000313" key="5">
    <source>
        <dbReference type="EMBL" id="CAK7215055.1"/>
    </source>
</evidence>
<dbReference type="InterPro" id="IPR002347">
    <property type="entry name" value="SDR_fam"/>
</dbReference>
<name>A0ABP0B6D9_9PEZI</name>
<sequence length="306" mass="32371">MANASFEIADLFSVRDKVVLVTGGGSGLGKAMARAFYANGAKVYITGRRLEALQRTIDELTKTKVAQPGQILVLPGDVSTKDGCAAVFRALASKEQHVDVLVNNAGVSRQIDYPTWDHNDADSVEKALWQGVDDEHFTFTNSVNVNAIYFMTVAFIPLLRRAADPSVIIISSLSGLTNQRALGSITYATSKAAALHLSKILAGRLSPLKIRVNCVLPGVFPSEMTSGTNAQDADSPASVNDLVHKAGLRSPAGRTGNPVDIAGPCLLLGSKAGTYMNGGCIMVDGGRSMTSSINDGLRMPDNTYVN</sequence>
<dbReference type="InterPro" id="IPR036291">
    <property type="entry name" value="NAD(P)-bd_dom_sf"/>
</dbReference>
<dbReference type="Proteomes" id="UP001642405">
    <property type="component" value="Unassembled WGS sequence"/>
</dbReference>
<dbReference type="InterPro" id="IPR020904">
    <property type="entry name" value="Sc_DH/Rdtase_CS"/>
</dbReference>
<proteinExistence type="inferred from homology"/>
<dbReference type="SUPFAM" id="SSF51735">
    <property type="entry name" value="NAD(P)-binding Rossmann-fold domains"/>
    <property type="match status" value="1"/>
</dbReference>
<gene>
    <name evidence="5" type="ORF">SCUCBS95973_002346</name>
</gene>
<dbReference type="PANTHER" id="PTHR43618">
    <property type="entry name" value="7-ALPHA-HYDROXYSTEROID DEHYDROGENASE"/>
    <property type="match status" value="1"/>
</dbReference>
<reference evidence="5 6" key="1">
    <citation type="submission" date="2024-01" db="EMBL/GenBank/DDBJ databases">
        <authorList>
            <person name="Allen C."/>
            <person name="Tagirdzhanova G."/>
        </authorList>
    </citation>
    <scope>NUCLEOTIDE SEQUENCE [LARGE SCALE GENOMIC DNA]</scope>
</reference>
<keyword evidence="3" id="KW-0560">Oxidoreductase</keyword>
<evidence type="ECO:0000256" key="2">
    <source>
        <dbReference type="ARBA" id="ARBA00022857"/>
    </source>
</evidence>
<comment type="similarity">
    <text evidence="1 4">Belongs to the short-chain dehydrogenases/reductases (SDR) family.</text>
</comment>
<protein>
    <recommendedName>
        <fullName evidence="7">Rhamnolipids biosynthesis 3-oxoacyl-[acyl-carrier-protein] reductase</fullName>
    </recommendedName>
</protein>
<accession>A0ABP0B6D9</accession>
<organism evidence="5 6">
    <name type="scientific">Sporothrix curviconia</name>
    <dbReference type="NCBI Taxonomy" id="1260050"/>
    <lineage>
        <taxon>Eukaryota</taxon>
        <taxon>Fungi</taxon>
        <taxon>Dikarya</taxon>
        <taxon>Ascomycota</taxon>
        <taxon>Pezizomycotina</taxon>
        <taxon>Sordariomycetes</taxon>
        <taxon>Sordariomycetidae</taxon>
        <taxon>Ophiostomatales</taxon>
        <taxon>Ophiostomataceae</taxon>
        <taxon>Sporothrix</taxon>
    </lineage>
</organism>
<evidence type="ECO:0000256" key="1">
    <source>
        <dbReference type="ARBA" id="ARBA00006484"/>
    </source>
</evidence>
<evidence type="ECO:0000256" key="4">
    <source>
        <dbReference type="RuleBase" id="RU000363"/>
    </source>
</evidence>
<dbReference type="PRINTS" id="PR00081">
    <property type="entry name" value="GDHRDH"/>
</dbReference>
<dbReference type="Pfam" id="PF00106">
    <property type="entry name" value="adh_short"/>
    <property type="match status" value="1"/>
</dbReference>
<dbReference type="Gene3D" id="3.40.50.720">
    <property type="entry name" value="NAD(P)-binding Rossmann-like Domain"/>
    <property type="match status" value="1"/>
</dbReference>
<evidence type="ECO:0000256" key="3">
    <source>
        <dbReference type="ARBA" id="ARBA00023002"/>
    </source>
</evidence>
<dbReference type="PROSITE" id="PS00061">
    <property type="entry name" value="ADH_SHORT"/>
    <property type="match status" value="1"/>
</dbReference>
<dbReference type="PRINTS" id="PR00080">
    <property type="entry name" value="SDRFAMILY"/>
</dbReference>
<dbReference type="PANTHER" id="PTHR43618:SF4">
    <property type="entry name" value="SHORT CHAIN DEHYDROGENASE_REDUCTASE FAMILY (AFU_ORTHOLOGUE AFUA_7G04540)"/>
    <property type="match status" value="1"/>
</dbReference>
<evidence type="ECO:0000313" key="6">
    <source>
        <dbReference type="Proteomes" id="UP001642405"/>
    </source>
</evidence>
<comment type="caution">
    <text evidence="5">The sequence shown here is derived from an EMBL/GenBank/DDBJ whole genome shotgun (WGS) entry which is preliminary data.</text>
</comment>
<keyword evidence="6" id="KW-1185">Reference proteome</keyword>
<dbReference type="InterPro" id="IPR052178">
    <property type="entry name" value="Sec_Metab_Biosynth_SDR"/>
</dbReference>